<feature type="transmembrane region" description="Helical" evidence="6">
    <location>
        <begin position="669"/>
        <end position="689"/>
    </location>
</feature>
<evidence type="ECO:0000256" key="3">
    <source>
        <dbReference type="ARBA" id="ARBA00022989"/>
    </source>
</evidence>
<evidence type="ECO:0000256" key="4">
    <source>
        <dbReference type="ARBA" id="ARBA00023136"/>
    </source>
</evidence>
<name>A0ABP0JYT9_9DINO</name>
<comment type="caution">
    <text evidence="7">The sequence shown here is derived from an EMBL/GenBank/DDBJ whole genome shotgun (WGS) entry which is preliminary data.</text>
</comment>
<accession>A0ABP0JYT9</accession>
<dbReference type="PANTHER" id="PTHR14255">
    <property type="entry name" value="CEREBLON"/>
    <property type="match status" value="1"/>
</dbReference>
<keyword evidence="2 6" id="KW-0812">Transmembrane</keyword>
<feature type="transmembrane region" description="Helical" evidence="6">
    <location>
        <begin position="538"/>
        <end position="557"/>
    </location>
</feature>
<evidence type="ECO:0000256" key="2">
    <source>
        <dbReference type="ARBA" id="ARBA00022692"/>
    </source>
</evidence>
<feature type="transmembrane region" description="Helical" evidence="6">
    <location>
        <begin position="510"/>
        <end position="532"/>
    </location>
</feature>
<evidence type="ECO:0008006" key="9">
    <source>
        <dbReference type="Google" id="ProtNLM"/>
    </source>
</evidence>
<dbReference type="InterPro" id="IPR036423">
    <property type="entry name" value="SOD-like_Cu/Zn_dom_sf"/>
</dbReference>
<dbReference type="PANTHER" id="PTHR14255:SF3">
    <property type="entry name" value="SULFITE EXPORTER TAUE_SAFE FAMILY PROTEIN 5-RELATED"/>
    <property type="match status" value="1"/>
</dbReference>
<protein>
    <recommendedName>
        <fullName evidence="9">Sulfite exporter TauE/SafE</fullName>
    </recommendedName>
</protein>
<gene>
    <name evidence="7" type="ORF">CCMP2556_LOCUS13539</name>
</gene>
<evidence type="ECO:0000256" key="1">
    <source>
        <dbReference type="ARBA" id="ARBA00004141"/>
    </source>
</evidence>
<dbReference type="SUPFAM" id="SSF49329">
    <property type="entry name" value="Cu,Zn superoxide dismutase-like"/>
    <property type="match status" value="1"/>
</dbReference>
<evidence type="ECO:0000256" key="6">
    <source>
        <dbReference type="SAM" id="Phobius"/>
    </source>
</evidence>
<dbReference type="Proteomes" id="UP001642484">
    <property type="component" value="Unassembled WGS sequence"/>
</dbReference>
<evidence type="ECO:0000313" key="7">
    <source>
        <dbReference type="EMBL" id="CAK9019119.1"/>
    </source>
</evidence>
<feature type="transmembrane region" description="Helical" evidence="6">
    <location>
        <begin position="701"/>
        <end position="722"/>
    </location>
</feature>
<keyword evidence="3 6" id="KW-1133">Transmembrane helix</keyword>
<feature type="transmembrane region" description="Helical" evidence="6">
    <location>
        <begin position="455"/>
        <end position="475"/>
    </location>
</feature>
<feature type="transmembrane region" description="Helical" evidence="6">
    <location>
        <begin position="810"/>
        <end position="829"/>
    </location>
</feature>
<keyword evidence="8" id="KW-1185">Reference proteome</keyword>
<comment type="subcellular location">
    <subcellularLocation>
        <location evidence="1">Membrane</location>
        <topology evidence="1">Multi-pass membrane protein</topology>
    </subcellularLocation>
</comment>
<reference evidence="7 8" key="1">
    <citation type="submission" date="2024-02" db="EMBL/GenBank/DDBJ databases">
        <authorList>
            <person name="Chen Y."/>
            <person name="Shah S."/>
            <person name="Dougan E. K."/>
            <person name="Thang M."/>
            <person name="Chan C."/>
        </authorList>
    </citation>
    <scope>NUCLEOTIDE SEQUENCE [LARGE SCALE GENOMIC DNA]</scope>
</reference>
<sequence>MYGIYLHTLTPTFHFQPLTSSVFVWSDLGPQPNGLNGVRPRRAERVRKQISAARYSYETWLTVTLSQLHIPHKVQQVLGCHRVPIVFKKQMHFIDVLSLEDLTSPAQRLTGSAELRRRQLMQMGWAMHSIRLPELYEAVRTGTLRLVVSKLISSLDPAAAHTGFAEPLQSQKASRPIRVLNPSRRRRSPEQDEFRDDLEDGLSVHGDPRMVGRLKATAFGAVLVANNFQRYPGYQGSLEVEGSVNISKAGFGIQVVSYALTGVDPVCGQSNTSQTPNACGIHVHSGNTCEDAGGHFFNDSVGLDPWSLGPIYNASSPSAQVSIATGISIREMGGKVLVVHDSSGGRVACSSFQPHGDLAFWHLGGCYTEQDWRSQSWLNFTGAFRRCGPSAVCVAEHEMCTEGCFADEQCEMFPMRICDSQLSRCKHKPLFGAASGADVAAAIIFFLISGLALSAGIGGGGLYVPLLMVLLGFQIHEATGLSQSCLAGGASSALIYNLRQRHPSGQKPMIDYDLVLIMGPNLLLGAMVGSFLNFALPSWLILLLLITILVHSVFKTFKKALQTLRKEREGHVAGLKPGSDARLSKNPVERCLRLIGLGKRYAEFEERAPNAERPSVVGRSVDAGDVKLELDLGAGTVATKPVELTPSDQVSVQSLQSVHSEPQYPKGKLAGFLLMWLVVVVSILFRGGHAAPGIVSMCSPMYWAFALATAIILLLLSAASSCMAGQDAVQADGSLQWTLKTSLYVSVWSLLAGTMAALCGIGGGMIMGPKLLDLGCLPQVQSATTATTLFVMSTSTAIAFLVQGSATLDYSLWLGFATALGAVVGKAVVGWVVKRTQRPSVIMFLLGGIIALSVVVMSITGFIDVVDDLVQGNDLGFRDPCVALQHS</sequence>
<proteinExistence type="predicted"/>
<dbReference type="EMBL" id="CAXAMN010006780">
    <property type="protein sequence ID" value="CAK9019119.1"/>
    <property type="molecule type" value="Genomic_DNA"/>
</dbReference>
<feature type="compositionally biased region" description="Acidic residues" evidence="5">
    <location>
        <begin position="191"/>
        <end position="200"/>
    </location>
</feature>
<dbReference type="Pfam" id="PF01925">
    <property type="entry name" value="TauE"/>
    <property type="match status" value="2"/>
</dbReference>
<feature type="transmembrane region" description="Helical" evidence="6">
    <location>
        <begin position="743"/>
        <end position="767"/>
    </location>
</feature>
<keyword evidence="4 6" id="KW-0472">Membrane</keyword>
<evidence type="ECO:0000313" key="8">
    <source>
        <dbReference type="Proteomes" id="UP001642484"/>
    </source>
</evidence>
<feature type="region of interest" description="Disordered" evidence="5">
    <location>
        <begin position="181"/>
        <end position="202"/>
    </location>
</feature>
<evidence type="ECO:0000256" key="5">
    <source>
        <dbReference type="SAM" id="MobiDB-lite"/>
    </source>
</evidence>
<dbReference type="InterPro" id="IPR002781">
    <property type="entry name" value="TM_pro_TauE-like"/>
</dbReference>
<feature type="transmembrane region" description="Helical" evidence="6">
    <location>
        <begin position="841"/>
        <end position="863"/>
    </location>
</feature>
<organism evidence="7 8">
    <name type="scientific">Durusdinium trenchii</name>
    <dbReference type="NCBI Taxonomy" id="1381693"/>
    <lineage>
        <taxon>Eukaryota</taxon>
        <taxon>Sar</taxon>
        <taxon>Alveolata</taxon>
        <taxon>Dinophyceae</taxon>
        <taxon>Suessiales</taxon>
        <taxon>Symbiodiniaceae</taxon>
        <taxon>Durusdinium</taxon>
    </lineage>
</organism>